<evidence type="ECO:0000313" key="9">
    <source>
        <dbReference type="Proteomes" id="UP001604267"/>
    </source>
</evidence>
<feature type="domain" description="Response regulatory" evidence="7">
    <location>
        <begin position="16"/>
        <end position="130"/>
    </location>
</feature>
<evidence type="ECO:0000256" key="3">
    <source>
        <dbReference type="ARBA" id="ARBA00023163"/>
    </source>
</evidence>
<dbReference type="SMART" id="SM00421">
    <property type="entry name" value="HTH_LUXR"/>
    <property type="match status" value="1"/>
</dbReference>
<dbReference type="InterPro" id="IPR011006">
    <property type="entry name" value="CheY-like_superfamily"/>
</dbReference>
<evidence type="ECO:0000256" key="4">
    <source>
        <dbReference type="PROSITE-ProRule" id="PRU00169"/>
    </source>
</evidence>
<dbReference type="PROSITE" id="PS50110">
    <property type="entry name" value="RESPONSE_REGULATORY"/>
    <property type="match status" value="1"/>
</dbReference>
<reference evidence="8 9" key="1">
    <citation type="submission" date="2024-10" db="EMBL/GenBank/DDBJ databases">
        <title>The Natural Products Discovery Center: Release of the First 8490 Sequenced Strains for Exploring Actinobacteria Biosynthetic Diversity.</title>
        <authorList>
            <person name="Kalkreuter E."/>
            <person name="Kautsar S.A."/>
            <person name="Yang D."/>
            <person name="Bader C.D."/>
            <person name="Teijaro C.N."/>
            <person name="Fluegel L."/>
            <person name="Davis C.M."/>
            <person name="Simpson J.R."/>
            <person name="Lauterbach L."/>
            <person name="Steele A.D."/>
            <person name="Gui C."/>
            <person name="Meng S."/>
            <person name="Li G."/>
            <person name="Viehrig K."/>
            <person name="Ye F."/>
            <person name="Su P."/>
            <person name="Kiefer A.F."/>
            <person name="Nichols A."/>
            <person name="Cepeda A.J."/>
            <person name="Yan W."/>
            <person name="Fan B."/>
            <person name="Jiang Y."/>
            <person name="Adhikari A."/>
            <person name="Zheng C.-J."/>
            <person name="Schuster L."/>
            <person name="Cowan T.M."/>
            <person name="Smanski M.J."/>
            <person name="Chevrette M.G."/>
            <person name="De Carvalho L.P.S."/>
            <person name="Shen B."/>
        </authorList>
    </citation>
    <scope>NUCLEOTIDE SEQUENCE [LARGE SCALE GENOMIC DNA]</scope>
    <source>
        <strain evidence="8 9">NPDC048320</strain>
    </source>
</reference>
<feature type="compositionally biased region" description="Low complexity" evidence="5">
    <location>
        <begin position="153"/>
        <end position="167"/>
    </location>
</feature>
<keyword evidence="1" id="KW-0805">Transcription regulation</keyword>
<dbReference type="RefSeq" id="WP_388329023.1">
    <property type="nucleotide sequence ID" value="NZ_JBIBCC010000026.1"/>
</dbReference>
<dbReference type="Proteomes" id="UP001604267">
    <property type="component" value="Unassembled WGS sequence"/>
</dbReference>
<gene>
    <name evidence="8" type="ORF">ACGFZB_40300</name>
</gene>
<protein>
    <submittedName>
        <fullName evidence="8">LuxR C-terminal-related transcriptional regulator</fullName>
    </submittedName>
</protein>
<dbReference type="InterPro" id="IPR039420">
    <property type="entry name" value="WalR-like"/>
</dbReference>
<keyword evidence="2" id="KW-0238">DNA-binding</keyword>
<dbReference type="Pfam" id="PF00196">
    <property type="entry name" value="GerE"/>
    <property type="match status" value="1"/>
</dbReference>
<dbReference type="InterPro" id="IPR001789">
    <property type="entry name" value="Sig_transdc_resp-reg_receiver"/>
</dbReference>
<dbReference type="PANTHER" id="PTHR43214:SF24">
    <property type="entry name" value="TRANSCRIPTIONAL REGULATORY PROTEIN NARL-RELATED"/>
    <property type="match status" value="1"/>
</dbReference>
<comment type="caution">
    <text evidence="4">Lacks conserved residue(s) required for the propagation of feature annotation.</text>
</comment>
<dbReference type="InterPro" id="IPR000792">
    <property type="entry name" value="Tscrpt_reg_LuxR_C"/>
</dbReference>
<dbReference type="PRINTS" id="PR00038">
    <property type="entry name" value="HTHLUXR"/>
</dbReference>
<evidence type="ECO:0000259" key="6">
    <source>
        <dbReference type="PROSITE" id="PS50043"/>
    </source>
</evidence>
<dbReference type="PROSITE" id="PS00622">
    <property type="entry name" value="HTH_LUXR_1"/>
    <property type="match status" value="1"/>
</dbReference>
<feature type="region of interest" description="Disordered" evidence="5">
    <location>
        <begin position="153"/>
        <end position="172"/>
    </location>
</feature>
<keyword evidence="3" id="KW-0804">Transcription</keyword>
<evidence type="ECO:0000256" key="2">
    <source>
        <dbReference type="ARBA" id="ARBA00023125"/>
    </source>
</evidence>
<dbReference type="CDD" id="cd06170">
    <property type="entry name" value="LuxR_C_like"/>
    <property type="match status" value="1"/>
</dbReference>
<organism evidence="8 9">
    <name type="scientific">Streptomyces cinerochromogenes</name>
    <dbReference type="NCBI Taxonomy" id="66422"/>
    <lineage>
        <taxon>Bacteria</taxon>
        <taxon>Bacillati</taxon>
        <taxon>Actinomycetota</taxon>
        <taxon>Actinomycetes</taxon>
        <taxon>Kitasatosporales</taxon>
        <taxon>Streptomycetaceae</taxon>
        <taxon>Streptomyces</taxon>
    </lineage>
</organism>
<dbReference type="EMBL" id="JBICYV010000032">
    <property type="protein sequence ID" value="MFG3016588.1"/>
    <property type="molecule type" value="Genomic_DNA"/>
</dbReference>
<sequence>MENLKSQQSTETTVIRVLILDASPITRSGLGAVLRCKSGIDVVAEACDHHEAVTLMAETKPHVVVHTVESPNGSSATLRQAKDWQGKVLALVSDSLCDSATIGLIGKDADGTLLRSAQVDDLVAALHMLVAGYSLFPAPAVAAGPAERRLPPAALSPSALPRPASAATPYPLTPREHDVLRLLGRGRTNAEISAQLTLSESTVKSHVQNLLAKLGLRNRVEAALYAVEAGLVD</sequence>
<dbReference type="SUPFAM" id="SSF52172">
    <property type="entry name" value="CheY-like"/>
    <property type="match status" value="1"/>
</dbReference>
<feature type="domain" description="HTH luxR-type" evidence="6">
    <location>
        <begin position="165"/>
        <end position="230"/>
    </location>
</feature>
<dbReference type="PROSITE" id="PS50043">
    <property type="entry name" value="HTH_LUXR_2"/>
    <property type="match status" value="1"/>
</dbReference>
<name>A0ABW7BHD1_9ACTN</name>
<proteinExistence type="predicted"/>
<dbReference type="InterPro" id="IPR016032">
    <property type="entry name" value="Sig_transdc_resp-reg_C-effctor"/>
</dbReference>
<keyword evidence="9" id="KW-1185">Reference proteome</keyword>
<accession>A0ABW7BHD1</accession>
<dbReference type="Gene3D" id="3.40.50.2300">
    <property type="match status" value="1"/>
</dbReference>
<comment type="caution">
    <text evidence="8">The sequence shown here is derived from an EMBL/GenBank/DDBJ whole genome shotgun (WGS) entry which is preliminary data.</text>
</comment>
<evidence type="ECO:0000313" key="8">
    <source>
        <dbReference type="EMBL" id="MFG3016588.1"/>
    </source>
</evidence>
<dbReference type="SUPFAM" id="SSF46894">
    <property type="entry name" value="C-terminal effector domain of the bipartite response regulators"/>
    <property type="match status" value="1"/>
</dbReference>
<dbReference type="PANTHER" id="PTHR43214">
    <property type="entry name" value="TWO-COMPONENT RESPONSE REGULATOR"/>
    <property type="match status" value="1"/>
</dbReference>
<evidence type="ECO:0000259" key="7">
    <source>
        <dbReference type="PROSITE" id="PS50110"/>
    </source>
</evidence>
<evidence type="ECO:0000256" key="5">
    <source>
        <dbReference type="SAM" id="MobiDB-lite"/>
    </source>
</evidence>
<evidence type="ECO:0000256" key="1">
    <source>
        <dbReference type="ARBA" id="ARBA00023015"/>
    </source>
</evidence>